<evidence type="ECO:0000313" key="1">
    <source>
        <dbReference type="EMBL" id="SDO11888.1"/>
    </source>
</evidence>
<proteinExistence type="predicted"/>
<organism evidence="1 2">
    <name type="scientific">Prevotella communis</name>
    <dbReference type="NCBI Taxonomy" id="2913614"/>
    <lineage>
        <taxon>Bacteria</taxon>
        <taxon>Pseudomonadati</taxon>
        <taxon>Bacteroidota</taxon>
        <taxon>Bacteroidia</taxon>
        <taxon>Bacteroidales</taxon>
        <taxon>Prevotellaceae</taxon>
        <taxon>Prevotella</taxon>
    </lineage>
</organism>
<reference evidence="2" key="1">
    <citation type="submission" date="2016-10" db="EMBL/GenBank/DDBJ databases">
        <authorList>
            <person name="de Groot N.N."/>
        </authorList>
    </citation>
    <scope>NUCLEOTIDE SEQUENCE [LARGE SCALE GENOMIC DNA]</scope>
    <source>
        <strain evidence="2">BP1-145</strain>
    </source>
</reference>
<protein>
    <submittedName>
        <fullName evidence="1">Uncharacterized protein</fullName>
    </submittedName>
</protein>
<sequence length="101" mass="11548">MNYSQKKVLDYYKQTKGEFCVYAFNRDTKVRESAYTGLNCLDALQEMMNKAQAGFLVLVLDLEGSNAADVWEIKNNTRISYDTCLPLAVKTYVMSNSVKRI</sequence>
<evidence type="ECO:0000313" key="2">
    <source>
        <dbReference type="Proteomes" id="UP000199134"/>
    </source>
</evidence>
<gene>
    <name evidence="1" type="ORF">SAMN04487900_11040</name>
</gene>
<dbReference type="RefSeq" id="WP_091853522.1">
    <property type="nucleotide sequence ID" value="NZ_FNIW01000010.1"/>
</dbReference>
<name>A0A1H0GYG6_9BACT</name>
<dbReference type="AlphaFoldDB" id="A0A1H0GYG6"/>
<dbReference type="EMBL" id="FNIW01000010">
    <property type="protein sequence ID" value="SDO11888.1"/>
    <property type="molecule type" value="Genomic_DNA"/>
</dbReference>
<dbReference type="Proteomes" id="UP000199134">
    <property type="component" value="Unassembled WGS sequence"/>
</dbReference>
<accession>A0A1H0GYG6</accession>
<comment type="caution">
    <text evidence="1">The sequence shown here is derived from an EMBL/GenBank/DDBJ whole genome shotgun (WGS) entry which is preliminary data.</text>
</comment>